<dbReference type="InterPro" id="IPR016032">
    <property type="entry name" value="Sig_transdc_resp-reg_C-effctor"/>
</dbReference>
<evidence type="ECO:0000259" key="4">
    <source>
        <dbReference type="PROSITE" id="PS50043"/>
    </source>
</evidence>
<dbReference type="GO" id="GO:0006355">
    <property type="term" value="P:regulation of DNA-templated transcription"/>
    <property type="evidence" value="ECO:0007669"/>
    <property type="project" value="InterPro"/>
</dbReference>
<dbReference type="PANTHER" id="PTHR44688">
    <property type="entry name" value="DNA-BINDING TRANSCRIPTIONAL ACTIVATOR DEVR_DOSR"/>
    <property type="match status" value="1"/>
</dbReference>
<dbReference type="OrthoDB" id="9794397at2"/>
<dbReference type="EMBL" id="PVLQ01000084">
    <property type="protein sequence ID" value="PRD64198.1"/>
    <property type="molecule type" value="Genomic_DNA"/>
</dbReference>
<dbReference type="PRINTS" id="PR00038">
    <property type="entry name" value="HTHLUXR"/>
</dbReference>
<dbReference type="AlphaFoldDB" id="A0A2S9K172"/>
<dbReference type="CDD" id="cd06170">
    <property type="entry name" value="LuxR_C_like"/>
    <property type="match status" value="1"/>
</dbReference>
<keyword evidence="6" id="KW-1185">Reference proteome</keyword>
<dbReference type="RefSeq" id="WP_105749472.1">
    <property type="nucleotide sequence ID" value="NZ_PVLQ01000084.1"/>
</dbReference>
<dbReference type="Pfam" id="PF00196">
    <property type="entry name" value="GerE"/>
    <property type="match status" value="1"/>
</dbReference>
<organism evidence="5 6">
    <name type="scientific">Malikia granosa</name>
    <dbReference type="NCBI Taxonomy" id="263067"/>
    <lineage>
        <taxon>Bacteria</taxon>
        <taxon>Pseudomonadati</taxon>
        <taxon>Pseudomonadota</taxon>
        <taxon>Betaproteobacteria</taxon>
        <taxon>Burkholderiales</taxon>
        <taxon>Comamonadaceae</taxon>
        <taxon>Malikia</taxon>
    </lineage>
</organism>
<reference evidence="5 6" key="1">
    <citation type="submission" date="2018-03" db="EMBL/GenBank/DDBJ databases">
        <title>Comparative genomics illustrates the genes involved in a hyperalkaliphilic mechanisms of Serpentinomonas isolated from highly-alkaline calcium-rich serpentinized springs.</title>
        <authorList>
            <person name="Suzuki S."/>
            <person name="Ishii S."/>
            <person name="Walworth N."/>
            <person name="Bird L."/>
            <person name="Kuenen J.G."/>
            <person name="Nealson K.H."/>
        </authorList>
    </citation>
    <scope>NUCLEOTIDE SEQUENCE [LARGE SCALE GENOMIC DNA]</scope>
    <source>
        <strain evidence="5 6">P1</strain>
    </source>
</reference>
<name>A0A2S9K172_9BURK</name>
<evidence type="ECO:0000313" key="6">
    <source>
        <dbReference type="Proteomes" id="UP000238589"/>
    </source>
</evidence>
<evidence type="ECO:0000313" key="5">
    <source>
        <dbReference type="EMBL" id="PRD64198.1"/>
    </source>
</evidence>
<dbReference type="GO" id="GO:0003677">
    <property type="term" value="F:DNA binding"/>
    <property type="evidence" value="ECO:0007669"/>
    <property type="project" value="UniProtKB-KW"/>
</dbReference>
<keyword evidence="1" id="KW-0805">Transcription regulation</keyword>
<accession>A0A2S9K172</accession>
<keyword evidence="2 5" id="KW-0238">DNA-binding</keyword>
<proteinExistence type="predicted"/>
<dbReference type="PANTHER" id="PTHR44688:SF16">
    <property type="entry name" value="DNA-BINDING TRANSCRIPTIONAL ACTIVATOR DEVR_DOSR"/>
    <property type="match status" value="1"/>
</dbReference>
<sequence>MKVHHFLLQAPAPSPAMAHERWQQAFPNGQSAHWAQLQQKVAAGDMVWVPVMLDDWRLKVGALLQLQPDCRVIVLSALPDQVEGLRALNAGARAYCHLLAAPGLLQEVAQVVDLGGLWVGPELVQRLMAATRELLQRNPDAVRSAVDLSVLSERELQVAQAVAEGQSNREVAEQLHISERTVKAHLGAVFEKLGVRDRVQLVLQLAQLKSHAY</sequence>
<dbReference type="Gene3D" id="3.40.50.2300">
    <property type="match status" value="1"/>
</dbReference>
<feature type="domain" description="HTH luxR-type" evidence="4">
    <location>
        <begin position="144"/>
        <end position="209"/>
    </location>
</feature>
<evidence type="ECO:0000256" key="2">
    <source>
        <dbReference type="ARBA" id="ARBA00023125"/>
    </source>
</evidence>
<keyword evidence="3" id="KW-0804">Transcription</keyword>
<comment type="caution">
    <text evidence="5">The sequence shown here is derived from an EMBL/GenBank/DDBJ whole genome shotgun (WGS) entry which is preliminary data.</text>
</comment>
<dbReference type="InterPro" id="IPR000792">
    <property type="entry name" value="Tscrpt_reg_LuxR_C"/>
</dbReference>
<protein>
    <submittedName>
        <fullName evidence="5">DNA-binding response regulator</fullName>
    </submittedName>
</protein>
<dbReference type="Proteomes" id="UP000238589">
    <property type="component" value="Unassembled WGS sequence"/>
</dbReference>
<dbReference type="SMART" id="SM00421">
    <property type="entry name" value="HTH_LUXR"/>
    <property type="match status" value="1"/>
</dbReference>
<dbReference type="PROSITE" id="PS50043">
    <property type="entry name" value="HTH_LUXR_2"/>
    <property type="match status" value="1"/>
</dbReference>
<gene>
    <name evidence="5" type="ORF">C6P64_15610</name>
</gene>
<dbReference type="PROSITE" id="PS00622">
    <property type="entry name" value="HTH_LUXR_1"/>
    <property type="match status" value="1"/>
</dbReference>
<dbReference type="SUPFAM" id="SSF46894">
    <property type="entry name" value="C-terminal effector domain of the bipartite response regulators"/>
    <property type="match status" value="1"/>
</dbReference>
<evidence type="ECO:0000256" key="3">
    <source>
        <dbReference type="ARBA" id="ARBA00023163"/>
    </source>
</evidence>
<evidence type="ECO:0000256" key="1">
    <source>
        <dbReference type="ARBA" id="ARBA00023015"/>
    </source>
</evidence>